<dbReference type="AlphaFoldDB" id="A0A9D3UFG4"/>
<evidence type="ECO:0000313" key="2">
    <source>
        <dbReference type="Proteomes" id="UP000828251"/>
    </source>
</evidence>
<dbReference type="EMBL" id="JAIQCV010000012">
    <property type="protein sequence ID" value="KAH1039666.1"/>
    <property type="molecule type" value="Genomic_DNA"/>
</dbReference>
<name>A0A9D3UFG4_9ROSI</name>
<dbReference type="Proteomes" id="UP000828251">
    <property type="component" value="Unassembled WGS sequence"/>
</dbReference>
<proteinExistence type="predicted"/>
<dbReference type="OrthoDB" id="990873at2759"/>
<reference evidence="1 2" key="1">
    <citation type="journal article" date="2021" name="Plant Biotechnol. J.">
        <title>Multi-omics assisted identification of the key and species-specific regulatory components of drought-tolerant mechanisms in Gossypium stocksii.</title>
        <authorList>
            <person name="Yu D."/>
            <person name="Ke L."/>
            <person name="Zhang D."/>
            <person name="Wu Y."/>
            <person name="Sun Y."/>
            <person name="Mei J."/>
            <person name="Sun J."/>
            <person name="Sun Y."/>
        </authorList>
    </citation>
    <scope>NUCLEOTIDE SEQUENCE [LARGE SCALE GENOMIC DNA]</scope>
    <source>
        <strain evidence="2">cv. E1</strain>
        <tissue evidence="1">Leaf</tissue>
    </source>
</reference>
<accession>A0A9D3UFG4</accession>
<organism evidence="1 2">
    <name type="scientific">Gossypium stocksii</name>
    <dbReference type="NCBI Taxonomy" id="47602"/>
    <lineage>
        <taxon>Eukaryota</taxon>
        <taxon>Viridiplantae</taxon>
        <taxon>Streptophyta</taxon>
        <taxon>Embryophyta</taxon>
        <taxon>Tracheophyta</taxon>
        <taxon>Spermatophyta</taxon>
        <taxon>Magnoliopsida</taxon>
        <taxon>eudicotyledons</taxon>
        <taxon>Gunneridae</taxon>
        <taxon>Pentapetalae</taxon>
        <taxon>rosids</taxon>
        <taxon>malvids</taxon>
        <taxon>Malvales</taxon>
        <taxon>Malvaceae</taxon>
        <taxon>Malvoideae</taxon>
        <taxon>Gossypium</taxon>
    </lineage>
</organism>
<sequence length="124" mass="14721">MFPLVTRWNHGLSYVGLLEVLEDIRLLLDQQSKAEMWDVNVLLIMYAMVEIHESDWVLRQFGLRQRILPSLQDLKELHKVWDHRMQSISVRKQFFSADMVAIDDYLAWSKVVSKSYLLSPEERS</sequence>
<evidence type="ECO:0000313" key="1">
    <source>
        <dbReference type="EMBL" id="KAH1039666.1"/>
    </source>
</evidence>
<protein>
    <submittedName>
        <fullName evidence="1">Uncharacterized protein</fullName>
    </submittedName>
</protein>
<gene>
    <name evidence="1" type="ORF">J1N35_041409</name>
</gene>
<comment type="caution">
    <text evidence="1">The sequence shown here is derived from an EMBL/GenBank/DDBJ whole genome shotgun (WGS) entry which is preliminary data.</text>
</comment>
<keyword evidence="2" id="KW-1185">Reference proteome</keyword>